<comment type="caution">
    <text evidence="2">The sequence shown here is derived from an EMBL/GenBank/DDBJ whole genome shotgun (WGS) entry which is preliminary data.</text>
</comment>
<evidence type="ECO:0000313" key="3">
    <source>
        <dbReference type="Proteomes" id="UP001165653"/>
    </source>
</evidence>
<evidence type="ECO:0000256" key="1">
    <source>
        <dbReference type="SAM" id="Coils"/>
    </source>
</evidence>
<dbReference type="EMBL" id="JAPDDR010000014">
    <property type="protein sequence ID" value="MCW1916295.1"/>
    <property type="molecule type" value="Genomic_DNA"/>
</dbReference>
<dbReference type="RefSeq" id="WP_264515869.1">
    <property type="nucleotide sequence ID" value="NZ_JAPDDR010000014.1"/>
</dbReference>
<accession>A0ABT3GAN9</accession>
<feature type="coiled-coil region" evidence="1">
    <location>
        <begin position="5"/>
        <end position="75"/>
    </location>
</feature>
<keyword evidence="1" id="KW-0175">Coiled coil</keyword>
<proteinExistence type="predicted"/>
<gene>
    <name evidence="2" type="ORF">OJ996_22085</name>
</gene>
<protein>
    <submittedName>
        <fullName evidence="2">Uncharacterized protein</fullName>
    </submittedName>
</protein>
<evidence type="ECO:0000313" key="2">
    <source>
        <dbReference type="EMBL" id="MCW1916295.1"/>
    </source>
</evidence>
<sequence>MDPELRKLEQAAAKASEAHQLALDKHPKLQELNAQMAAANAKLEAATEAKDEAGKAAADEEISKLADRLMETADKEPELKRLGTAMHKATIALMEREDQVRANHPLTKELFAREEALQRQIDAELEAHPESETE</sequence>
<name>A0ABT3GAN9_9BACT</name>
<reference evidence="2" key="1">
    <citation type="submission" date="2022-10" db="EMBL/GenBank/DDBJ databases">
        <title>Luteolibacter sp. GHJ8, whole genome shotgun sequencing project.</title>
        <authorList>
            <person name="Zhao G."/>
            <person name="Shen L."/>
        </authorList>
    </citation>
    <scope>NUCLEOTIDE SEQUENCE</scope>
    <source>
        <strain evidence="2">GHJ8</strain>
    </source>
</reference>
<keyword evidence="3" id="KW-1185">Reference proteome</keyword>
<dbReference type="Proteomes" id="UP001165653">
    <property type="component" value="Unassembled WGS sequence"/>
</dbReference>
<organism evidence="2 3">
    <name type="scientific">Luteolibacter rhizosphaerae</name>
    <dbReference type="NCBI Taxonomy" id="2989719"/>
    <lineage>
        <taxon>Bacteria</taxon>
        <taxon>Pseudomonadati</taxon>
        <taxon>Verrucomicrobiota</taxon>
        <taxon>Verrucomicrobiia</taxon>
        <taxon>Verrucomicrobiales</taxon>
        <taxon>Verrucomicrobiaceae</taxon>
        <taxon>Luteolibacter</taxon>
    </lineage>
</organism>